<evidence type="ECO:0000256" key="10">
    <source>
        <dbReference type="SAM" id="MobiDB-lite"/>
    </source>
</evidence>
<evidence type="ECO:0000256" key="7">
    <source>
        <dbReference type="ARBA" id="ARBA00023242"/>
    </source>
</evidence>
<comment type="subcellular location">
    <subcellularLocation>
        <location evidence="1 8">Nucleus</location>
    </subcellularLocation>
</comment>
<dbReference type="GO" id="GO:0003712">
    <property type="term" value="F:transcription coregulator activity"/>
    <property type="evidence" value="ECO:0007669"/>
    <property type="project" value="TreeGrafter"/>
</dbReference>
<gene>
    <name evidence="11" type="ORF">PPACK8108_LOCUS23817</name>
</gene>
<name>A0AAV0BNC1_PHAPC</name>
<proteinExistence type="inferred from homology"/>
<evidence type="ECO:0000256" key="3">
    <source>
        <dbReference type="ARBA" id="ARBA00019691"/>
    </source>
</evidence>
<feature type="compositionally biased region" description="Polar residues" evidence="10">
    <location>
        <begin position="137"/>
        <end position="154"/>
    </location>
</feature>
<dbReference type="GO" id="GO:0016592">
    <property type="term" value="C:mediator complex"/>
    <property type="evidence" value="ECO:0007669"/>
    <property type="project" value="UniProtKB-UniRule"/>
</dbReference>
<dbReference type="EMBL" id="CALTRL010006013">
    <property type="protein sequence ID" value="CAH7688796.1"/>
    <property type="molecule type" value="Genomic_DNA"/>
</dbReference>
<feature type="region of interest" description="Disordered" evidence="10">
    <location>
        <begin position="137"/>
        <end position="156"/>
    </location>
</feature>
<comment type="caution">
    <text evidence="11">The sequence shown here is derived from an EMBL/GenBank/DDBJ whole genome shotgun (WGS) entry which is preliminary data.</text>
</comment>
<protein>
    <recommendedName>
        <fullName evidence="3 8">Mediator of RNA polymerase II transcription subunit 21</fullName>
    </recommendedName>
</protein>
<reference evidence="11" key="1">
    <citation type="submission" date="2022-06" db="EMBL/GenBank/DDBJ databases">
        <authorList>
            <consortium name="SYNGENTA / RWTH Aachen University"/>
        </authorList>
    </citation>
    <scope>NUCLEOTIDE SEQUENCE</scope>
</reference>
<evidence type="ECO:0000256" key="5">
    <source>
        <dbReference type="ARBA" id="ARBA00023159"/>
    </source>
</evidence>
<keyword evidence="7 8" id="KW-0539">Nucleus</keyword>
<evidence type="ECO:0000313" key="11">
    <source>
        <dbReference type="EMBL" id="CAH7688796.1"/>
    </source>
</evidence>
<dbReference type="PANTHER" id="PTHR13381">
    <property type="entry name" value="RNA POLYMERASE II HOLOENZYME COMPONENT SRB7"/>
    <property type="match status" value="1"/>
</dbReference>
<feature type="coiled-coil region" evidence="9">
    <location>
        <begin position="158"/>
        <end position="192"/>
    </location>
</feature>
<dbReference type="Pfam" id="PF11221">
    <property type="entry name" value="Med21"/>
    <property type="match status" value="1"/>
</dbReference>
<evidence type="ECO:0000256" key="2">
    <source>
        <dbReference type="ARBA" id="ARBA00005770"/>
    </source>
</evidence>
<organism evidence="11 12">
    <name type="scientific">Phakopsora pachyrhizi</name>
    <name type="common">Asian soybean rust disease fungus</name>
    <dbReference type="NCBI Taxonomy" id="170000"/>
    <lineage>
        <taxon>Eukaryota</taxon>
        <taxon>Fungi</taxon>
        <taxon>Dikarya</taxon>
        <taxon>Basidiomycota</taxon>
        <taxon>Pucciniomycotina</taxon>
        <taxon>Pucciniomycetes</taxon>
        <taxon>Pucciniales</taxon>
        <taxon>Phakopsoraceae</taxon>
        <taxon>Phakopsora</taxon>
    </lineage>
</organism>
<comment type="similarity">
    <text evidence="2 8">Belongs to the Mediator complex subunit 21 family.</text>
</comment>
<keyword evidence="4 8" id="KW-0805">Transcription regulation</keyword>
<evidence type="ECO:0000256" key="9">
    <source>
        <dbReference type="SAM" id="Coils"/>
    </source>
</evidence>
<evidence type="ECO:0000256" key="4">
    <source>
        <dbReference type="ARBA" id="ARBA00023015"/>
    </source>
</evidence>
<dbReference type="SUPFAM" id="SSF140718">
    <property type="entry name" value="Mediator hinge subcomplex-like"/>
    <property type="match status" value="1"/>
</dbReference>
<dbReference type="InterPro" id="IPR021384">
    <property type="entry name" value="Mediator_Med21"/>
</dbReference>
<keyword evidence="6 8" id="KW-0804">Transcription</keyword>
<comment type="subunit">
    <text evidence="8">Component of the Mediator complex.</text>
</comment>
<dbReference type="Proteomes" id="UP001153365">
    <property type="component" value="Unassembled WGS sequence"/>
</dbReference>
<sequence length="211" mass="23186">MTSHDAELSRNMDRITQLQDAIDNLVTIMYSTISFLSRKADFKQVNPDVPITQSIPESNKSETNQETINQNCEELVADFMRKAKQIEYLISILPPSPGASLNISKNGDSYDSQPAPFSSTLTSSSAYPPLDITSSASTLAPIKGNSTDDPQINDTPVEKKNKEEFKSLKSDLQAAQAEYDQALFLAKSLRSEVQAALRMILDERAHALASA</sequence>
<evidence type="ECO:0000313" key="12">
    <source>
        <dbReference type="Proteomes" id="UP001153365"/>
    </source>
</evidence>
<keyword evidence="9" id="KW-0175">Coiled coil</keyword>
<dbReference type="Gene3D" id="6.10.280.10">
    <property type="entry name" value="Mediator complex, subunit Med21"/>
    <property type="match status" value="1"/>
</dbReference>
<keyword evidence="12" id="KW-1185">Reference proteome</keyword>
<keyword evidence="5 8" id="KW-0010">Activator</keyword>
<evidence type="ECO:0000256" key="6">
    <source>
        <dbReference type="ARBA" id="ARBA00023163"/>
    </source>
</evidence>
<evidence type="ECO:0000256" key="1">
    <source>
        <dbReference type="ARBA" id="ARBA00004123"/>
    </source>
</evidence>
<feature type="region of interest" description="Disordered" evidence="10">
    <location>
        <begin position="103"/>
        <end position="123"/>
    </location>
</feature>
<accession>A0AAV0BNC1</accession>
<dbReference type="InterPro" id="IPR037212">
    <property type="entry name" value="Med7/Med21-like"/>
</dbReference>
<comment type="function">
    <text evidence="8">Component of the Mediator complex, a coactivator involved in the regulated transcription of nearly all RNA polymerase II-dependent genes. Mediator functions as a bridge to convey information from gene-specific regulatory proteins to the basal RNA polymerase II transcription machinery. Mediator is recruited to promoters by direct interactions with regulatory proteins and serves as a scaffold for the assembly of a functional preinitiation complex with RNA polymerase II and the general transcription factors.</text>
</comment>
<dbReference type="AlphaFoldDB" id="A0AAV0BNC1"/>
<dbReference type="PANTHER" id="PTHR13381:SF0">
    <property type="entry name" value="MEDIATOR OF RNA POLYMERASE II TRANSCRIPTION SUBUNIT 21"/>
    <property type="match status" value="1"/>
</dbReference>
<dbReference type="GO" id="GO:0006357">
    <property type="term" value="P:regulation of transcription by RNA polymerase II"/>
    <property type="evidence" value="ECO:0007669"/>
    <property type="project" value="TreeGrafter"/>
</dbReference>
<evidence type="ECO:0000256" key="8">
    <source>
        <dbReference type="RuleBase" id="RU366036"/>
    </source>
</evidence>